<evidence type="ECO:0000313" key="2">
    <source>
        <dbReference type="Proteomes" id="UP000000923"/>
    </source>
</evidence>
<organism evidence="1 2">
    <name type="scientific">Staphylococcus phage 66</name>
    <dbReference type="NCBI Taxonomy" id="320832"/>
    <lineage>
        <taxon>Viruses</taxon>
        <taxon>Duplodnaviria</taxon>
        <taxon>Heunggongvirae</taxon>
        <taxon>Uroviricota</taxon>
        <taxon>Caudoviricetes</taxon>
        <taxon>Rountreeviridae</taxon>
        <taxon>Rakietenvirinae</taxon>
        <taxon>Rosenblumvirus</taxon>
        <taxon>Rosenblumvirus rv66</taxon>
    </lineage>
</organism>
<evidence type="ECO:0000313" key="1">
    <source>
        <dbReference type="EMBL" id="AAX90676.1"/>
    </source>
</evidence>
<dbReference type="EMBL" id="AY954949">
    <property type="protein sequence ID" value="AAX90676.1"/>
    <property type="molecule type" value="Genomic_DNA"/>
</dbReference>
<sequence>MQYLLTMSLNLKSLLLTLKKLNQNQIYMRLFWILIQLNINVTQKVC</sequence>
<proteinExistence type="predicted"/>
<accession>Q4ZE62</accession>
<dbReference type="GeneID" id="5130521"/>
<dbReference type="Proteomes" id="UP000000923">
    <property type="component" value="Segment"/>
</dbReference>
<protein>
    <submittedName>
        <fullName evidence="1">ORF047</fullName>
    </submittedName>
</protein>
<reference evidence="1 2" key="1">
    <citation type="journal article" date="2005" name="Proc. Natl. Acad. Sci. U.S.A.">
        <title>The complete genomes and proteomes of 27 Staphylococcus aureus bacteriophages.</title>
        <authorList>
            <person name="Kwan T."/>
            <person name="Liu J."/>
            <person name="Dubow M."/>
            <person name="Gros P."/>
            <person name="Pelletier J."/>
        </authorList>
    </citation>
    <scope>NUCLEOTIDE SEQUENCE</scope>
</reference>
<keyword evidence="2" id="KW-1185">Reference proteome</keyword>
<dbReference type="RefSeq" id="YP_239464.1">
    <property type="nucleotide sequence ID" value="NC_007046.1"/>
</dbReference>
<dbReference type="KEGG" id="vg:5130521"/>
<name>Q4ZE62_9CAUD</name>